<dbReference type="GO" id="GO:0004402">
    <property type="term" value="F:histone acetyltransferase activity"/>
    <property type="evidence" value="ECO:0007669"/>
    <property type="project" value="InterPro"/>
</dbReference>
<evidence type="ECO:0000256" key="3">
    <source>
        <dbReference type="ARBA" id="ARBA00022679"/>
    </source>
</evidence>
<feature type="domain" description="TAZ-type" evidence="12">
    <location>
        <begin position="86"/>
        <end position="168"/>
    </location>
</feature>
<evidence type="ECO:0000256" key="7">
    <source>
        <dbReference type="ARBA" id="ARBA00022853"/>
    </source>
</evidence>
<dbReference type="Pfam" id="PF02135">
    <property type="entry name" value="zf-TAZ"/>
    <property type="match status" value="1"/>
</dbReference>
<dbReference type="GO" id="GO:0005634">
    <property type="term" value="C:nucleus"/>
    <property type="evidence" value="ECO:0007669"/>
    <property type="project" value="UniProtKB-SubCell"/>
</dbReference>
<keyword evidence="3" id="KW-0808">Transferase</keyword>
<keyword evidence="8" id="KW-0805">Transcription regulation</keyword>
<keyword evidence="9" id="KW-0804">Transcription</keyword>
<evidence type="ECO:0000256" key="8">
    <source>
        <dbReference type="ARBA" id="ARBA00023015"/>
    </source>
</evidence>
<keyword evidence="4" id="KW-0479">Metal-binding</keyword>
<dbReference type="GO" id="GO:0003713">
    <property type="term" value="F:transcription coactivator activity"/>
    <property type="evidence" value="ECO:0007669"/>
    <property type="project" value="TreeGrafter"/>
</dbReference>
<dbReference type="GO" id="GO:0000123">
    <property type="term" value="C:histone acetyltransferase complex"/>
    <property type="evidence" value="ECO:0007669"/>
    <property type="project" value="TreeGrafter"/>
</dbReference>
<dbReference type="InterPro" id="IPR000197">
    <property type="entry name" value="Znf_TAZ"/>
</dbReference>
<keyword evidence="7" id="KW-0156">Chromatin regulator</keyword>
<evidence type="ECO:0000256" key="4">
    <source>
        <dbReference type="ARBA" id="ARBA00022723"/>
    </source>
</evidence>
<evidence type="ECO:0000313" key="13">
    <source>
        <dbReference type="EMBL" id="CAE4670891.1"/>
    </source>
</evidence>
<comment type="subcellular location">
    <subcellularLocation>
        <location evidence="1">Nucleus</location>
    </subcellularLocation>
</comment>
<dbReference type="GO" id="GO:0008270">
    <property type="term" value="F:zinc ion binding"/>
    <property type="evidence" value="ECO:0007669"/>
    <property type="project" value="UniProtKB-KW"/>
</dbReference>
<dbReference type="SMART" id="SM00551">
    <property type="entry name" value="ZnF_TAZ"/>
    <property type="match status" value="1"/>
</dbReference>
<dbReference type="AlphaFoldDB" id="A0A6S9DTA1"/>
<dbReference type="EMBL" id="HBNS01062280">
    <property type="protein sequence ID" value="CAE4670891.1"/>
    <property type="molecule type" value="Transcribed_RNA"/>
</dbReference>
<dbReference type="GO" id="GO:0031490">
    <property type="term" value="F:chromatin DNA binding"/>
    <property type="evidence" value="ECO:0007669"/>
    <property type="project" value="TreeGrafter"/>
</dbReference>
<organism evidence="13">
    <name type="scientific">Ditylum brightwellii</name>
    <dbReference type="NCBI Taxonomy" id="49249"/>
    <lineage>
        <taxon>Eukaryota</taxon>
        <taxon>Sar</taxon>
        <taxon>Stramenopiles</taxon>
        <taxon>Ochrophyta</taxon>
        <taxon>Bacillariophyta</taxon>
        <taxon>Mediophyceae</taxon>
        <taxon>Lithodesmiophycidae</taxon>
        <taxon>Lithodesmiales</taxon>
        <taxon>Lithodesmiaceae</taxon>
        <taxon>Ditylum</taxon>
    </lineage>
</organism>
<dbReference type="InterPro" id="IPR013178">
    <property type="entry name" value="Histone_AcTrfase_Rtt109/CBP"/>
</dbReference>
<accession>A0A6S9DTA1</accession>
<proteinExistence type="predicted"/>
<evidence type="ECO:0000256" key="10">
    <source>
        <dbReference type="ARBA" id="ARBA00023242"/>
    </source>
</evidence>
<protein>
    <recommendedName>
        <fullName evidence="2">histone acetyltransferase</fullName>
        <ecNumber evidence="2">2.3.1.48</ecNumber>
    </recommendedName>
</protein>
<name>A0A6S9DTA1_9STRA</name>
<dbReference type="GO" id="GO:0005667">
    <property type="term" value="C:transcription regulator complex"/>
    <property type="evidence" value="ECO:0007669"/>
    <property type="project" value="TreeGrafter"/>
</dbReference>
<comment type="catalytic activity">
    <reaction evidence="11">
        <text>L-lysyl-[protein] + acetyl-CoA = N(6)-acetyl-L-lysyl-[protein] + CoA + H(+)</text>
        <dbReference type="Rhea" id="RHEA:45948"/>
        <dbReference type="Rhea" id="RHEA-COMP:9752"/>
        <dbReference type="Rhea" id="RHEA-COMP:10731"/>
        <dbReference type="ChEBI" id="CHEBI:15378"/>
        <dbReference type="ChEBI" id="CHEBI:29969"/>
        <dbReference type="ChEBI" id="CHEBI:57287"/>
        <dbReference type="ChEBI" id="CHEBI:57288"/>
        <dbReference type="ChEBI" id="CHEBI:61930"/>
        <dbReference type="EC" id="2.3.1.48"/>
    </reaction>
</comment>
<dbReference type="PROSITE" id="PS50134">
    <property type="entry name" value="ZF_TAZ"/>
    <property type="match status" value="1"/>
</dbReference>
<dbReference type="InterPro" id="IPR035898">
    <property type="entry name" value="TAZ_dom_sf"/>
</dbReference>
<evidence type="ECO:0000256" key="6">
    <source>
        <dbReference type="ARBA" id="ARBA00022833"/>
    </source>
</evidence>
<evidence type="ECO:0000256" key="2">
    <source>
        <dbReference type="ARBA" id="ARBA00013184"/>
    </source>
</evidence>
<evidence type="ECO:0000259" key="12">
    <source>
        <dbReference type="PROSITE" id="PS50134"/>
    </source>
</evidence>
<evidence type="ECO:0000256" key="9">
    <source>
        <dbReference type="ARBA" id="ARBA00023163"/>
    </source>
</evidence>
<evidence type="ECO:0000256" key="5">
    <source>
        <dbReference type="ARBA" id="ARBA00022771"/>
    </source>
</evidence>
<dbReference type="PANTHER" id="PTHR13808">
    <property type="entry name" value="CBP/P300-RELATED"/>
    <property type="match status" value="1"/>
</dbReference>
<dbReference type="EC" id="2.3.1.48" evidence="2"/>
<gene>
    <name evidence="13" type="ORF">DBRI00130_LOCUS44939</name>
</gene>
<dbReference type="SUPFAM" id="SSF57933">
    <property type="entry name" value="TAZ domain"/>
    <property type="match status" value="1"/>
</dbReference>
<evidence type="ECO:0000256" key="1">
    <source>
        <dbReference type="ARBA" id="ARBA00004123"/>
    </source>
</evidence>
<evidence type="ECO:0000256" key="11">
    <source>
        <dbReference type="ARBA" id="ARBA00048017"/>
    </source>
</evidence>
<dbReference type="PANTHER" id="PTHR13808:SF1">
    <property type="entry name" value="HISTONE ACETYLTRANSFERASE"/>
    <property type="match status" value="1"/>
</dbReference>
<keyword evidence="5" id="KW-0863">Zinc-finger</keyword>
<keyword evidence="10" id="KW-0539">Nucleus</keyword>
<keyword evidence="6" id="KW-0862">Zinc</keyword>
<dbReference type="Gene3D" id="1.20.1020.10">
    <property type="entry name" value="TAZ domain"/>
    <property type="match status" value="1"/>
</dbReference>
<dbReference type="GO" id="GO:0045944">
    <property type="term" value="P:positive regulation of transcription by RNA polymerase II"/>
    <property type="evidence" value="ECO:0007669"/>
    <property type="project" value="TreeGrafter"/>
</dbReference>
<reference evidence="13" key="1">
    <citation type="submission" date="2021-01" db="EMBL/GenBank/DDBJ databases">
        <authorList>
            <person name="Corre E."/>
            <person name="Pelletier E."/>
            <person name="Niang G."/>
            <person name="Scheremetjew M."/>
            <person name="Finn R."/>
            <person name="Kale V."/>
            <person name="Holt S."/>
            <person name="Cochrane G."/>
            <person name="Meng A."/>
            <person name="Brown T."/>
            <person name="Cohen L."/>
        </authorList>
    </citation>
    <scope>NUCLEOTIDE SEQUENCE</scope>
    <source>
        <strain evidence="13">GSO104</strain>
    </source>
</reference>
<sequence length="217" mass="24785">MGNYSIKISTMFPLSRREKRRNPSRESSLIVAVLSRVKPNNSNTKIPSPVSVTQNINNQCQTVNNFEEISLLERSDSSRTITSTTDPQIVRKQQQRLLLLRHATRCNYPPGECPIARRCAETKILCHHIRTCNKGRSCPVPHCVSSKYILSHYIRCRGSPSCLVCGPVKRATLKSYKKNHDIARAREIDAKMNVLVSFNHFKKNDGKELHTFAFRYS</sequence>